<dbReference type="eggNOG" id="COG2072">
    <property type="taxonomic scope" value="Bacteria"/>
</dbReference>
<dbReference type="SUPFAM" id="SSF51905">
    <property type="entry name" value="FAD/NAD(P)-binding domain"/>
    <property type="match status" value="1"/>
</dbReference>
<dbReference type="PRINTS" id="PR00411">
    <property type="entry name" value="PNDRDTASEI"/>
</dbReference>
<dbReference type="InterPro" id="IPR036188">
    <property type="entry name" value="FAD/NAD-bd_sf"/>
</dbReference>
<dbReference type="HOGENOM" id="CLU_014633_2_0_6"/>
<dbReference type="AlphaFoldDB" id="D8K5K0"/>
<dbReference type="STRING" id="105559.Nwat_1247"/>
<name>D8K5K0_NITWC</name>
<accession>D8K5K0</accession>
<feature type="domain" description="FAD/NAD(P)-binding" evidence="1">
    <location>
        <begin position="4"/>
        <end position="375"/>
    </location>
</feature>
<protein>
    <submittedName>
        <fullName evidence="2">FAD dependent oxidoreductase</fullName>
    </submittedName>
</protein>
<dbReference type="Pfam" id="PF07992">
    <property type="entry name" value="Pyr_redox_2"/>
    <property type="match status" value="1"/>
</dbReference>
<dbReference type="PANTHER" id="PTHR38663">
    <property type="match status" value="1"/>
</dbReference>
<reference evidence="2 3" key="1">
    <citation type="submission" date="2010-06" db="EMBL/GenBank/DDBJ databases">
        <title>Complete sequence of chromosome of Nitrosococcus watsoni C-113.</title>
        <authorList>
            <consortium name="US DOE Joint Genome Institute"/>
            <person name="Lucas S."/>
            <person name="Copeland A."/>
            <person name="Lapidus A."/>
            <person name="Cheng J.-F."/>
            <person name="Bruce D."/>
            <person name="Goodwin L."/>
            <person name="Pitluck S."/>
            <person name="Malfatti S.A."/>
            <person name="Chain P.S.G."/>
            <person name="Land M."/>
            <person name="Hauser L."/>
            <person name="Kyrpides N."/>
            <person name="Ivanova N."/>
            <person name="Cambell M.A."/>
            <person name="Heidelberg J.F."/>
            <person name="Klotz M.G."/>
            <person name="Woyke T."/>
        </authorList>
    </citation>
    <scope>NUCLEOTIDE SEQUENCE [LARGE SCALE GENOMIC DNA]</scope>
    <source>
        <strain evidence="2 3">C-113</strain>
    </source>
</reference>
<dbReference type="OrthoDB" id="370110at2"/>
<dbReference type="RefSeq" id="WP_013220273.1">
    <property type="nucleotide sequence ID" value="NC_014315.1"/>
</dbReference>
<organism evidence="2 3">
    <name type="scientific">Nitrosococcus watsoni (strain C-113)</name>
    <dbReference type="NCBI Taxonomy" id="105559"/>
    <lineage>
        <taxon>Bacteria</taxon>
        <taxon>Pseudomonadati</taxon>
        <taxon>Pseudomonadota</taxon>
        <taxon>Gammaproteobacteria</taxon>
        <taxon>Chromatiales</taxon>
        <taxon>Chromatiaceae</taxon>
        <taxon>Nitrosococcus</taxon>
    </lineage>
</organism>
<evidence type="ECO:0000313" key="2">
    <source>
        <dbReference type="EMBL" id="ADJ28177.1"/>
    </source>
</evidence>
<evidence type="ECO:0000313" key="3">
    <source>
        <dbReference type="Proteomes" id="UP000000393"/>
    </source>
</evidence>
<dbReference type="GO" id="GO:0016491">
    <property type="term" value="F:oxidoreductase activity"/>
    <property type="evidence" value="ECO:0007669"/>
    <property type="project" value="InterPro"/>
</dbReference>
<dbReference type="PANTHER" id="PTHR38663:SF1">
    <property type="entry name" value="L-ORNITHINE N(5)-MONOOXYGENASE"/>
    <property type="match status" value="1"/>
</dbReference>
<keyword evidence="3" id="KW-1185">Reference proteome</keyword>
<dbReference type="EMBL" id="CP002086">
    <property type="protein sequence ID" value="ADJ28177.1"/>
    <property type="molecule type" value="Genomic_DNA"/>
</dbReference>
<dbReference type="Proteomes" id="UP000000393">
    <property type="component" value="Chromosome"/>
</dbReference>
<dbReference type="Gene3D" id="3.50.50.60">
    <property type="entry name" value="FAD/NAD(P)-binding domain"/>
    <property type="match status" value="1"/>
</dbReference>
<evidence type="ECO:0000259" key="1">
    <source>
        <dbReference type="Pfam" id="PF07992"/>
    </source>
</evidence>
<sequence length="394" mass="44515">MDKWLVIGGGIHGTCSAIALREEGVAAADITIIDPHHHLLARWQQYTQRTGMSYLRSPGVHHLHPDPLHLHRFALQRPQPEGAHHQDFMLPHYRPSLELFRAHCEALIHEYQLDQRLLSARAEGLSRPSLPQFTVETSLGPLHARYLILAMGAGEQPHWPDWAKPFKRKDSPLQHLYDPNPLPTLQEKHLVVVGGGLSAIQFAITASKQSSSPVMLLMRHSLRIHAFDSDPGWLGPKKLNNFRQIRDFSLRRRLIDKARHRGSVPLDIARQLWRALREERIQLIHDQITGATLNRNQSLRLYLNKRADPLITDRVVLATGFGRQRPGGKWLEKAIAELGLPVHTDNYPLVDSHLRWTEGIFVTGPLAELELGPAARNIAGARMAAARIRAASRV</sequence>
<dbReference type="InterPro" id="IPR023753">
    <property type="entry name" value="FAD/NAD-binding_dom"/>
</dbReference>
<gene>
    <name evidence="2" type="ordered locus">Nwat_1247</name>
</gene>
<proteinExistence type="predicted"/>
<dbReference type="KEGG" id="nwa:Nwat_1247"/>